<dbReference type="Gene3D" id="1.10.10.2520">
    <property type="entry name" value="Cell wall hydrolase SleB, domain 1"/>
    <property type="match status" value="1"/>
</dbReference>
<dbReference type="InterPro" id="IPR011105">
    <property type="entry name" value="Cell_wall_hydrolase_SleB"/>
</dbReference>
<organism evidence="2 3">
    <name type="scientific">Jannaschia faecimaris</name>
    <dbReference type="NCBI Taxonomy" id="1244108"/>
    <lineage>
        <taxon>Bacteria</taxon>
        <taxon>Pseudomonadati</taxon>
        <taxon>Pseudomonadota</taxon>
        <taxon>Alphaproteobacteria</taxon>
        <taxon>Rhodobacterales</taxon>
        <taxon>Roseobacteraceae</taxon>
        <taxon>Jannaschia</taxon>
    </lineage>
</organism>
<gene>
    <name evidence="2" type="ORF">SAMN05444004_10656</name>
</gene>
<protein>
    <submittedName>
        <fullName evidence="2">Cell Wall Hydrolase</fullName>
    </submittedName>
</protein>
<dbReference type="AlphaFoldDB" id="A0A1H3QC18"/>
<dbReference type="RefSeq" id="WP_244504596.1">
    <property type="nucleotide sequence ID" value="NZ_FNPX01000006.1"/>
</dbReference>
<name>A0A1H3QC18_9RHOB</name>
<dbReference type="EMBL" id="FNPX01000006">
    <property type="protein sequence ID" value="SDZ10575.1"/>
    <property type="molecule type" value="Genomic_DNA"/>
</dbReference>
<evidence type="ECO:0000313" key="2">
    <source>
        <dbReference type="EMBL" id="SDZ10575.1"/>
    </source>
</evidence>
<dbReference type="STRING" id="1244108.SAMN05444004_10656"/>
<feature type="domain" description="Cell wall hydrolase SleB" evidence="1">
    <location>
        <begin position="117"/>
        <end position="226"/>
    </location>
</feature>
<evidence type="ECO:0000313" key="3">
    <source>
        <dbReference type="Proteomes" id="UP000198914"/>
    </source>
</evidence>
<accession>A0A1H3QC18</accession>
<dbReference type="Pfam" id="PF07486">
    <property type="entry name" value="Hydrolase_2"/>
    <property type="match status" value="1"/>
</dbReference>
<keyword evidence="2" id="KW-0378">Hydrolase</keyword>
<reference evidence="3" key="1">
    <citation type="submission" date="2016-10" db="EMBL/GenBank/DDBJ databases">
        <authorList>
            <person name="Varghese N."/>
            <person name="Submissions S."/>
        </authorList>
    </citation>
    <scope>NUCLEOTIDE SEQUENCE [LARGE SCALE GENOMIC DNA]</scope>
    <source>
        <strain evidence="3">DSM 100420</strain>
    </source>
</reference>
<sequence length="232" mass="25305">MTFSLERTTIGSILVHLTLLALLFLVPAIPATAQSLALRVEDGTMAFDRSDRLINGNPNGAMVVAARPLSQQGQPRSRDYARGPAIFNDTAIAAAPRATGNTQWRCLTEAIYFEARGEPVTGQAAVAEVILNRVDAENYPDTVCDVVNQGTGRLHACQFSYTCDGTPERVTEPAAWDVAGKIARRLIDGAPRRLTGAATHYHADYVNPNWARVYPKTAQVGRHLFYRQIPDA</sequence>
<keyword evidence="3" id="KW-1185">Reference proteome</keyword>
<evidence type="ECO:0000259" key="1">
    <source>
        <dbReference type="Pfam" id="PF07486"/>
    </source>
</evidence>
<dbReference type="InterPro" id="IPR042047">
    <property type="entry name" value="SleB_dom1"/>
</dbReference>
<proteinExistence type="predicted"/>
<dbReference type="Proteomes" id="UP000198914">
    <property type="component" value="Unassembled WGS sequence"/>
</dbReference>
<dbReference type="GO" id="GO:0016787">
    <property type="term" value="F:hydrolase activity"/>
    <property type="evidence" value="ECO:0007669"/>
    <property type="project" value="UniProtKB-KW"/>
</dbReference>